<proteinExistence type="predicted"/>
<keyword evidence="2" id="KW-1185">Reference proteome</keyword>
<organism evidence="1 2">
    <name type="scientific">Avena sativa</name>
    <name type="common">Oat</name>
    <dbReference type="NCBI Taxonomy" id="4498"/>
    <lineage>
        <taxon>Eukaryota</taxon>
        <taxon>Viridiplantae</taxon>
        <taxon>Streptophyta</taxon>
        <taxon>Embryophyta</taxon>
        <taxon>Tracheophyta</taxon>
        <taxon>Spermatophyta</taxon>
        <taxon>Magnoliopsida</taxon>
        <taxon>Liliopsida</taxon>
        <taxon>Poales</taxon>
        <taxon>Poaceae</taxon>
        <taxon>BOP clade</taxon>
        <taxon>Pooideae</taxon>
        <taxon>Poodae</taxon>
        <taxon>Poeae</taxon>
        <taxon>Poeae Chloroplast Group 1 (Aveneae type)</taxon>
        <taxon>Aveninae</taxon>
        <taxon>Avena</taxon>
    </lineage>
</organism>
<dbReference type="EnsemblPlants" id="AVESA.00010b.r2.6CG1125070.1">
    <property type="protein sequence ID" value="AVESA.00010b.r2.6CG1125070.1.CDS"/>
    <property type="gene ID" value="AVESA.00010b.r2.6CG1125070"/>
</dbReference>
<evidence type="ECO:0000313" key="1">
    <source>
        <dbReference type="EnsemblPlants" id="AVESA.00010b.r2.6CG1125070.1.CDS"/>
    </source>
</evidence>
<protein>
    <submittedName>
        <fullName evidence="1">Uncharacterized protein</fullName>
    </submittedName>
</protein>
<reference evidence="1" key="2">
    <citation type="submission" date="2025-09" db="UniProtKB">
        <authorList>
            <consortium name="EnsemblPlants"/>
        </authorList>
    </citation>
    <scope>IDENTIFICATION</scope>
</reference>
<evidence type="ECO:0000313" key="2">
    <source>
        <dbReference type="Proteomes" id="UP001732700"/>
    </source>
</evidence>
<sequence length="417" mass="47185">MEATEEIPHMVHPEKKPRFDGEAPRQAPAVAKVLDDDNLLIEIIVRVGFPTTLVHAALVCKRWLAHASDTKFLSRFRKLHPPRLLGYYITEGAVLLAKRFAPRFVPMLPQPPELATVIRRAESYNFDGHGGLRIMDSRSGSIFIRRYGEIELTDVVHHPLCPQRSMDIVPPLPSVQDHRFQKYGAILSKGEGSDLSYLYVLGESTGETGKSMTHVYVLQDGAWHMHTSATCLHSLHFGPKALLVGNNIYVPTGSGYHIAVLNLAASSFSTIQLPPGVKYHYFRGMLSRADDASSVYFIHVEEFQLRLWLLKGDNWLLVDTICLHEMLAILRMSEHMIEDEDIAKVQITQVGDNGQFVFLQVNRYILYLDIKCRTLCKVYENIGNDPYCGLIHPFMMIWPPTFPARKDDPARKLLAGQ</sequence>
<name>A0ACD5ZAU1_AVESA</name>
<reference evidence="1" key="1">
    <citation type="submission" date="2021-05" db="EMBL/GenBank/DDBJ databases">
        <authorList>
            <person name="Scholz U."/>
            <person name="Mascher M."/>
            <person name="Fiebig A."/>
        </authorList>
    </citation>
    <scope>NUCLEOTIDE SEQUENCE [LARGE SCALE GENOMIC DNA]</scope>
</reference>
<accession>A0ACD5ZAU1</accession>
<dbReference type="Proteomes" id="UP001732700">
    <property type="component" value="Chromosome 6C"/>
</dbReference>